<evidence type="ECO:0000313" key="3">
    <source>
        <dbReference type="Proteomes" id="UP000634136"/>
    </source>
</evidence>
<sequence>MAPPFLVRASSVRSPRVANTRTAGEETSADPIMPASAVDSARPPV</sequence>
<comment type="caution">
    <text evidence="2">The sequence shown here is derived from an EMBL/GenBank/DDBJ whole genome shotgun (WGS) entry which is preliminary data.</text>
</comment>
<proteinExistence type="predicted"/>
<reference evidence="2" key="1">
    <citation type="submission" date="2020-09" db="EMBL/GenBank/DDBJ databases">
        <title>Genome-Enabled Discovery of Anthraquinone Biosynthesis in Senna tora.</title>
        <authorList>
            <person name="Kang S.-H."/>
            <person name="Pandey R.P."/>
            <person name="Lee C.-M."/>
            <person name="Sim J.-S."/>
            <person name="Jeong J.-T."/>
            <person name="Choi B.-S."/>
            <person name="Jung M."/>
            <person name="Ginzburg D."/>
            <person name="Zhao K."/>
            <person name="Won S.Y."/>
            <person name="Oh T.-J."/>
            <person name="Yu Y."/>
            <person name="Kim N.-H."/>
            <person name="Lee O.R."/>
            <person name="Lee T.-H."/>
            <person name="Bashyal P."/>
            <person name="Kim T.-S."/>
            <person name="Lee W.-H."/>
            <person name="Kawkins C."/>
            <person name="Kim C.-K."/>
            <person name="Kim J.S."/>
            <person name="Ahn B.O."/>
            <person name="Rhee S.Y."/>
            <person name="Sohng J.K."/>
        </authorList>
    </citation>
    <scope>NUCLEOTIDE SEQUENCE</scope>
    <source>
        <tissue evidence="2">Leaf</tissue>
    </source>
</reference>
<gene>
    <name evidence="2" type="ORF">G2W53_044250</name>
</gene>
<evidence type="ECO:0000256" key="1">
    <source>
        <dbReference type="SAM" id="MobiDB-lite"/>
    </source>
</evidence>
<accession>A0A834SX24</accession>
<keyword evidence="3" id="KW-1185">Reference proteome</keyword>
<dbReference type="AlphaFoldDB" id="A0A834SX24"/>
<feature type="region of interest" description="Disordered" evidence="1">
    <location>
        <begin position="1"/>
        <end position="45"/>
    </location>
</feature>
<protein>
    <submittedName>
        <fullName evidence="2">E3 ubiquitin-protein ligase ATL6</fullName>
    </submittedName>
</protein>
<dbReference type="Proteomes" id="UP000634136">
    <property type="component" value="Unassembled WGS sequence"/>
</dbReference>
<name>A0A834SX24_9FABA</name>
<organism evidence="2 3">
    <name type="scientific">Senna tora</name>
    <dbReference type="NCBI Taxonomy" id="362788"/>
    <lineage>
        <taxon>Eukaryota</taxon>
        <taxon>Viridiplantae</taxon>
        <taxon>Streptophyta</taxon>
        <taxon>Embryophyta</taxon>
        <taxon>Tracheophyta</taxon>
        <taxon>Spermatophyta</taxon>
        <taxon>Magnoliopsida</taxon>
        <taxon>eudicotyledons</taxon>
        <taxon>Gunneridae</taxon>
        <taxon>Pentapetalae</taxon>
        <taxon>rosids</taxon>
        <taxon>fabids</taxon>
        <taxon>Fabales</taxon>
        <taxon>Fabaceae</taxon>
        <taxon>Caesalpinioideae</taxon>
        <taxon>Cassia clade</taxon>
        <taxon>Senna</taxon>
    </lineage>
</organism>
<evidence type="ECO:0000313" key="2">
    <source>
        <dbReference type="EMBL" id="KAF7805139.1"/>
    </source>
</evidence>
<dbReference type="EMBL" id="JAAIUW010000013">
    <property type="protein sequence ID" value="KAF7805139.1"/>
    <property type="molecule type" value="Genomic_DNA"/>
</dbReference>
<feature type="compositionally biased region" description="Polar residues" evidence="1">
    <location>
        <begin position="11"/>
        <end position="22"/>
    </location>
</feature>